<dbReference type="InterPro" id="IPR039254">
    <property type="entry name" value="Rds1"/>
</dbReference>
<dbReference type="Proteomes" id="UP001345013">
    <property type="component" value="Unassembled WGS sequence"/>
</dbReference>
<dbReference type="InterPro" id="IPR009078">
    <property type="entry name" value="Ferritin-like_SF"/>
</dbReference>
<organism evidence="2 3">
    <name type="scientific">Lithohypha guttulata</name>
    <dbReference type="NCBI Taxonomy" id="1690604"/>
    <lineage>
        <taxon>Eukaryota</taxon>
        <taxon>Fungi</taxon>
        <taxon>Dikarya</taxon>
        <taxon>Ascomycota</taxon>
        <taxon>Pezizomycotina</taxon>
        <taxon>Eurotiomycetes</taxon>
        <taxon>Chaetothyriomycetidae</taxon>
        <taxon>Chaetothyriales</taxon>
        <taxon>Trichomeriaceae</taxon>
        <taxon>Lithohypha</taxon>
    </lineage>
</organism>
<evidence type="ECO:0000313" key="2">
    <source>
        <dbReference type="EMBL" id="KAK5086204.1"/>
    </source>
</evidence>
<reference evidence="2 3" key="1">
    <citation type="submission" date="2023-08" db="EMBL/GenBank/DDBJ databases">
        <title>Black Yeasts Isolated from many extreme environments.</title>
        <authorList>
            <person name="Coleine C."/>
            <person name="Stajich J.E."/>
            <person name="Selbmann L."/>
        </authorList>
    </citation>
    <scope>NUCLEOTIDE SEQUENCE [LARGE SCALE GENOMIC DNA]</scope>
    <source>
        <strain evidence="2 3">CCFEE 5885</strain>
    </source>
</reference>
<dbReference type="EMBL" id="JAVRRG010000098">
    <property type="protein sequence ID" value="KAK5086204.1"/>
    <property type="molecule type" value="Genomic_DNA"/>
</dbReference>
<evidence type="ECO:0000313" key="3">
    <source>
        <dbReference type="Proteomes" id="UP001345013"/>
    </source>
</evidence>
<name>A0ABR0K4Q5_9EURO</name>
<sequence>MRSVLGLGVLLAPFALGHPLESVTELAKRQANMDITILQFALTLEHLENVFYKGALQNFTSQDFMDTGYGPNYYNNLQYIASDEESHVKFLTGAISAAGADPVAACTYNFPYIDVASFITLSTMLEGVGTSAYLGGAPLITSKDYLTAAGSILVTEALHTSLQRNAIKAVPNANPYGTPLDPMSVFTLAAAFIVSCPASNAALPFTAFPSLAYNGPSCYCEGPICSSYLFEKRDDLSTWHDVSLATDMSASSKTEDTSSMMTKTETSYSSKTASPAATATASCKPPSAGATVSFTAGSSIPTGSFVTFVSGLMVVSVPGSVSDMTVSATIPAGISGQTYVMVTSRDVEGSIDDTAILFGPAILEVQPPPPSVDFGYLKE</sequence>
<comment type="caution">
    <text evidence="2">The sequence shown here is derived from an EMBL/GenBank/DDBJ whole genome shotgun (WGS) entry which is preliminary data.</text>
</comment>
<feature type="chain" id="PRO_5045402619" evidence="1">
    <location>
        <begin position="18"/>
        <end position="379"/>
    </location>
</feature>
<dbReference type="SUPFAM" id="SSF47240">
    <property type="entry name" value="Ferritin-like"/>
    <property type="match status" value="1"/>
</dbReference>
<accession>A0ABR0K4Q5</accession>
<keyword evidence="3" id="KW-1185">Reference proteome</keyword>
<dbReference type="Pfam" id="PF13668">
    <property type="entry name" value="Ferritin_2"/>
    <property type="match status" value="1"/>
</dbReference>
<evidence type="ECO:0000256" key="1">
    <source>
        <dbReference type="SAM" id="SignalP"/>
    </source>
</evidence>
<proteinExistence type="predicted"/>
<keyword evidence="1" id="KW-0732">Signal</keyword>
<gene>
    <name evidence="2" type="ORF">LTR24_006989</name>
</gene>
<feature type="signal peptide" evidence="1">
    <location>
        <begin position="1"/>
        <end position="17"/>
    </location>
</feature>
<dbReference type="PANTHER" id="PTHR38705">
    <property type="entry name" value="PROTEIN RDS1"/>
    <property type="match status" value="1"/>
</dbReference>
<protein>
    <submittedName>
        <fullName evidence="2">Uncharacterized protein</fullName>
    </submittedName>
</protein>
<dbReference type="PANTHER" id="PTHR38705:SF1">
    <property type="entry name" value="PROTEIN RDS1"/>
    <property type="match status" value="1"/>
</dbReference>